<evidence type="ECO:0000256" key="2">
    <source>
        <dbReference type="ARBA" id="ARBA00007886"/>
    </source>
</evidence>
<keyword evidence="5" id="KW-0472">Membrane</keyword>
<dbReference type="Proteomes" id="UP000076927">
    <property type="component" value="Chromosome"/>
</dbReference>
<dbReference type="GO" id="GO:0016020">
    <property type="term" value="C:membrane"/>
    <property type="evidence" value="ECO:0007669"/>
    <property type="project" value="UniProtKB-SubCell"/>
</dbReference>
<dbReference type="NCBIfam" id="TIGR02887">
    <property type="entry name" value="spore_ger_x_C"/>
    <property type="match status" value="1"/>
</dbReference>
<dbReference type="Pfam" id="PF05504">
    <property type="entry name" value="Spore_GerAC"/>
    <property type="match status" value="1"/>
</dbReference>
<dbReference type="Gene3D" id="6.20.190.10">
    <property type="entry name" value="Nutrient germinant receptor protein C, domain 1"/>
    <property type="match status" value="1"/>
</dbReference>
<evidence type="ECO:0000313" key="10">
    <source>
        <dbReference type="EMBL" id="ANE47020.1"/>
    </source>
</evidence>
<evidence type="ECO:0000259" key="9">
    <source>
        <dbReference type="Pfam" id="PF25198"/>
    </source>
</evidence>
<sequence length="388" mass="42911">MKPIKRCGLLLLACSVLLMTGCWDRREINDVGFVLATAVDLEDDGKYRVTVQISLPGQMGGASGGGGGTGGDKSYYIDSDTGKTVGDAINKMQNRMSRFMTTSHVRVNIIGEELAKKEGIVNIFASMGRGTEFRLSSYMIIAKGKGYDLLNAEPKFERFPAEALRELVKPLQITVKDVADSMSIEGQDSMIPYMGVVESQKGAKPSKEISFEGYALFDQGKMTGNLSGGNAVALGFLTNRRVAFTTLQITKDESIELFVTGGRLKIKSKLVRNKPEFDIHASAAVTIVENESMMDVTHQSNNRKIEEKLSKQFEVKMTQMLAQLQENKSDAVGFGRVISREFPGEWKRMKNNWKEQGFPNSKFHVHVSTNITRSGLISENIVKKEPKL</sequence>
<dbReference type="PANTHER" id="PTHR35789">
    <property type="entry name" value="SPORE GERMINATION PROTEIN B3"/>
    <property type="match status" value="1"/>
</dbReference>
<dbReference type="RefSeq" id="WP_068607096.1">
    <property type="nucleotide sequence ID" value="NZ_CP011388.1"/>
</dbReference>
<accession>A0A172TJ33</accession>
<dbReference type="KEGG" id="pswu:SY83_12910"/>
<keyword evidence="11" id="KW-1185">Reference proteome</keyword>
<evidence type="ECO:0000256" key="4">
    <source>
        <dbReference type="ARBA" id="ARBA00022729"/>
    </source>
</evidence>
<dbReference type="InterPro" id="IPR038501">
    <property type="entry name" value="Spore_GerAC_C_sf"/>
</dbReference>
<dbReference type="AlphaFoldDB" id="A0A172TJ33"/>
<evidence type="ECO:0000256" key="7">
    <source>
        <dbReference type="ARBA" id="ARBA00023288"/>
    </source>
</evidence>
<keyword evidence="3" id="KW-0309">Germination</keyword>
<keyword evidence="4" id="KW-0732">Signal</keyword>
<evidence type="ECO:0000256" key="3">
    <source>
        <dbReference type="ARBA" id="ARBA00022544"/>
    </source>
</evidence>
<name>A0A172TJ33_9BACL</name>
<evidence type="ECO:0000256" key="6">
    <source>
        <dbReference type="ARBA" id="ARBA00023139"/>
    </source>
</evidence>
<dbReference type="InterPro" id="IPR046953">
    <property type="entry name" value="Spore_GerAC-like_C"/>
</dbReference>
<dbReference type="STRING" id="1178515.SY83_12910"/>
<dbReference type="PATRIC" id="fig|1178515.4.peg.2585"/>
<reference evidence="10 11" key="1">
    <citation type="submission" date="2015-01" db="EMBL/GenBank/DDBJ databases">
        <title>Paenibacillus swuensis/DY6/whole genome sequencing.</title>
        <authorList>
            <person name="Kim M.K."/>
            <person name="Srinivasan S."/>
            <person name="Lee J.-J."/>
        </authorList>
    </citation>
    <scope>NUCLEOTIDE SEQUENCE [LARGE SCALE GENOMIC DNA]</scope>
    <source>
        <strain evidence="10 11">DY6</strain>
    </source>
</reference>
<dbReference type="Pfam" id="PF25198">
    <property type="entry name" value="Spore_GerAC_N"/>
    <property type="match status" value="1"/>
</dbReference>
<proteinExistence type="inferred from homology"/>
<keyword evidence="7" id="KW-0449">Lipoprotein</keyword>
<comment type="similarity">
    <text evidence="2">Belongs to the GerABKC lipoprotein family.</text>
</comment>
<protein>
    <submittedName>
        <fullName evidence="10">Uncharacterized protein</fullName>
    </submittedName>
</protein>
<organism evidence="10 11">
    <name type="scientific">Paenibacillus swuensis</name>
    <dbReference type="NCBI Taxonomy" id="1178515"/>
    <lineage>
        <taxon>Bacteria</taxon>
        <taxon>Bacillati</taxon>
        <taxon>Bacillota</taxon>
        <taxon>Bacilli</taxon>
        <taxon>Bacillales</taxon>
        <taxon>Paenibacillaceae</taxon>
        <taxon>Paenibacillus</taxon>
    </lineage>
</organism>
<feature type="domain" description="Spore germination protein N-terminal" evidence="9">
    <location>
        <begin position="24"/>
        <end position="195"/>
    </location>
</feature>
<dbReference type="InterPro" id="IPR008844">
    <property type="entry name" value="Spore_GerAC-like"/>
</dbReference>
<evidence type="ECO:0000259" key="8">
    <source>
        <dbReference type="Pfam" id="PF05504"/>
    </source>
</evidence>
<gene>
    <name evidence="10" type="ORF">SY83_12910</name>
</gene>
<dbReference type="GO" id="GO:0009847">
    <property type="term" value="P:spore germination"/>
    <property type="evidence" value="ECO:0007669"/>
    <property type="project" value="InterPro"/>
</dbReference>
<evidence type="ECO:0000256" key="5">
    <source>
        <dbReference type="ARBA" id="ARBA00023136"/>
    </source>
</evidence>
<dbReference type="PANTHER" id="PTHR35789:SF1">
    <property type="entry name" value="SPORE GERMINATION PROTEIN B3"/>
    <property type="match status" value="1"/>
</dbReference>
<dbReference type="EMBL" id="CP011388">
    <property type="protein sequence ID" value="ANE47020.1"/>
    <property type="molecule type" value="Genomic_DNA"/>
</dbReference>
<evidence type="ECO:0000313" key="11">
    <source>
        <dbReference type="Proteomes" id="UP000076927"/>
    </source>
</evidence>
<keyword evidence="6" id="KW-0564">Palmitate</keyword>
<feature type="domain" description="Spore germination GerAC-like C-terminal" evidence="8">
    <location>
        <begin position="212"/>
        <end position="375"/>
    </location>
</feature>
<comment type="subcellular location">
    <subcellularLocation>
        <location evidence="1">Membrane</location>
        <topology evidence="1">Lipid-anchor</topology>
    </subcellularLocation>
</comment>
<dbReference type="InterPro" id="IPR057336">
    <property type="entry name" value="GerAC_N"/>
</dbReference>
<evidence type="ECO:0000256" key="1">
    <source>
        <dbReference type="ARBA" id="ARBA00004635"/>
    </source>
</evidence>
<dbReference type="Gene3D" id="3.30.300.210">
    <property type="entry name" value="Nutrient germinant receptor protein C, domain 3"/>
    <property type="match status" value="1"/>
</dbReference>
<dbReference type="PROSITE" id="PS51257">
    <property type="entry name" value="PROKAR_LIPOPROTEIN"/>
    <property type="match status" value="1"/>
</dbReference>